<sequence length="209" mass="23986">MKVYGISGLGADKRVFDYLNLNFELITIDWIIPLPSEPIESYAKRLSSIIDDSTDFCIIGVSFGGLIATEINKVLSPKKVILISSVHTKNELRSIYRRIGQLKIIRSIPANLFNPPRFIVKYIMGANNAKLLYKILDDTDLYFVKWALHELTTWKNIAYKNNVIKINRTSDKLIPPRGITKMYLIENGEHFMIVDRAQEISELINLELQ</sequence>
<keyword evidence="2" id="KW-1185">Reference proteome</keyword>
<dbReference type="RefSeq" id="WP_091603457.1">
    <property type="nucleotide sequence ID" value="NZ_LT629754.1"/>
</dbReference>
<proteinExistence type="predicted"/>
<dbReference type="Gene3D" id="3.40.50.1820">
    <property type="entry name" value="alpha/beta hydrolase"/>
    <property type="match status" value="1"/>
</dbReference>
<dbReference type="Proteomes" id="UP000199574">
    <property type="component" value="Chromosome I"/>
</dbReference>
<gene>
    <name evidence="1" type="ORF">SAMN05192545_1019</name>
</gene>
<dbReference type="SUPFAM" id="SSF53474">
    <property type="entry name" value="alpha/beta-Hydrolases"/>
    <property type="match status" value="1"/>
</dbReference>
<dbReference type="EMBL" id="LT629754">
    <property type="protein sequence ID" value="SDS23338.1"/>
    <property type="molecule type" value="Genomic_DNA"/>
</dbReference>
<evidence type="ECO:0008006" key="3">
    <source>
        <dbReference type="Google" id="ProtNLM"/>
    </source>
</evidence>
<dbReference type="InterPro" id="IPR029058">
    <property type="entry name" value="AB_hydrolase_fold"/>
</dbReference>
<dbReference type="GeneID" id="90591197"/>
<reference evidence="1 2" key="1">
    <citation type="submission" date="2016-10" db="EMBL/GenBank/DDBJ databases">
        <authorList>
            <person name="Varghese N."/>
            <person name="Submissions S."/>
        </authorList>
    </citation>
    <scope>NUCLEOTIDE SEQUENCE [LARGE SCALE GENOMIC DNA]</scope>
    <source>
        <strain evidence="1 2">MAR_2009_60</strain>
    </source>
</reference>
<organism evidence="1 2">
    <name type="scientific">Maribacter dokdonensis</name>
    <dbReference type="NCBI Taxonomy" id="320912"/>
    <lineage>
        <taxon>Bacteria</taxon>
        <taxon>Pseudomonadati</taxon>
        <taxon>Bacteroidota</taxon>
        <taxon>Flavobacteriia</taxon>
        <taxon>Flavobacteriales</taxon>
        <taxon>Flavobacteriaceae</taxon>
        <taxon>Maribacter</taxon>
    </lineage>
</organism>
<evidence type="ECO:0000313" key="2">
    <source>
        <dbReference type="Proteomes" id="UP000199574"/>
    </source>
</evidence>
<accession>A0ABY0U896</accession>
<name>A0ABY0U896_9FLAO</name>
<evidence type="ECO:0000313" key="1">
    <source>
        <dbReference type="EMBL" id="SDS23338.1"/>
    </source>
</evidence>
<protein>
    <recommendedName>
        <fullName evidence="3">Pimeloyl-ACP methyl ester carboxylesterase</fullName>
    </recommendedName>
</protein>